<comment type="catalytic activity">
    <reaction evidence="5">
        <text>a quaternary ammonium(out) + ATP + H2O = a quaternary ammonium(in) + ADP + phosphate + H(+)</text>
        <dbReference type="Rhea" id="RHEA:11036"/>
        <dbReference type="ChEBI" id="CHEBI:15377"/>
        <dbReference type="ChEBI" id="CHEBI:15378"/>
        <dbReference type="ChEBI" id="CHEBI:30616"/>
        <dbReference type="ChEBI" id="CHEBI:35267"/>
        <dbReference type="ChEBI" id="CHEBI:43474"/>
        <dbReference type="ChEBI" id="CHEBI:456216"/>
    </reaction>
</comment>
<feature type="region of interest" description="Disordered" evidence="6">
    <location>
        <begin position="396"/>
        <end position="419"/>
    </location>
</feature>
<evidence type="ECO:0000313" key="8">
    <source>
        <dbReference type="EMBL" id="MDD1780057.1"/>
    </source>
</evidence>
<feature type="compositionally biased region" description="Polar residues" evidence="6">
    <location>
        <begin position="396"/>
        <end position="405"/>
    </location>
</feature>
<accession>A0ABT5QGF6</accession>
<dbReference type="SMART" id="SM00382">
    <property type="entry name" value="AAA"/>
    <property type="match status" value="1"/>
</dbReference>
<dbReference type="NCBIfam" id="TIGR01186">
    <property type="entry name" value="proV"/>
    <property type="match status" value="1"/>
</dbReference>
<organism evidence="8 9">
    <name type="scientific">Enterovibrio qingdaonensis</name>
    <dbReference type="NCBI Taxonomy" id="2899818"/>
    <lineage>
        <taxon>Bacteria</taxon>
        <taxon>Pseudomonadati</taxon>
        <taxon>Pseudomonadota</taxon>
        <taxon>Gammaproteobacteria</taxon>
        <taxon>Vibrionales</taxon>
        <taxon>Vibrionaceae</taxon>
        <taxon>Enterovibrio</taxon>
    </lineage>
</organism>
<evidence type="ECO:0000256" key="1">
    <source>
        <dbReference type="ARBA" id="ARBA00005417"/>
    </source>
</evidence>
<evidence type="ECO:0000256" key="2">
    <source>
        <dbReference type="ARBA" id="ARBA00022448"/>
    </source>
</evidence>
<keyword evidence="4 5" id="KW-0067">ATP-binding</keyword>
<evidence type="ECO:0000256" key="5">
    <source>
        <dbReference type="RuleBase" id="RU369116"/>
    </source>
</evidence>
<comment type="similarity">
    <text evidence="1 5">Belongs to the ABC transporter superfamily.</text>
</comment>
<dbReference type="GO" id="GO:0005524">
    <property type="term" value="F:ATP binding"/>
    <property type="evidence" value="ECO:0007669"/>
    <property type="project" value="UniProtKB-KW"/>
</dbReference>
<keyword evidence="3 5" id="KW-0547">Nucleotide-binding</keyword>
<dbReference type="InterPro" id="IPR046342">
    <property type="entry name" value="CBS_dom_sf"/>
</dbReference>
<reference evidence="8" key="1">
    <citation type="submission" date="2021-12" db="EMBL/GenBank/DDBJ databases">
        <title>Enterovibrio ZSDZ35 sp. nov. and Enterovibrio ZSDZ42 sp. nov., isolated from coastal seawater in Qingdao.</title>
        <authorList>
            <person name="Zhang P."/>
        </authorList>
    </citation>
    <scope>NUCLEOTIDE SEQUENCE</scope>
    <source>
        <strain evidence="8">ZSDZ35</strain>
    </source>
</reference>
<comment type="caution">
    <text evidence="8">The sequence shown here is derived from an EMBL/GenBank/DDBJ whole genome shotgun (WGS) entry which is preliminary data.</text>
</comment>
<dbReference type="Gene3D" id="3.40.50.300">
    <property type="entry name" value="P-loop containing nucleotide triphosphate hydrolases"/>
    <property type="match status" value="1"/>
</dbReference>
<name>A0ABT5QGF6_9GAMM</name>
<comment type="subcellular location">
    <subcellularLocation>
        <location evidence="5">Cell inner membrane</location>
        <topology evidence="5">Peripheral membrane protein</topology>
    </subcellularLocation>
</comment>
<dbReference type="Pfam" id="PF00005">
    <property type="entry name" value="ABC_tran"/>
    <property type="match status" value="1"/>
</dbReference>
<gene>
    <name evidence="8" type="ORF">LRP49_02490</name>
</gene>
<dbReference type="InterPro" id="IPR003593">
    <property type="entry name" value="AAA+_ATPase"/>
</dbReference>
<dbReference type="InterPro" id="IPR027417">
    <property type="entry name" value="P-loop_NTPase"/>
</dbReference>
<evidence type="ECO:0000256" key="6">
    <source>
        <dbReference type="SAM" id="MobiDB-lite"/>
    </source>
</evidence>
<sequence length="419" mass="46153">MSNAENSTPLIQIKGLYKIFGNTPAKVLPDVKAGKSKDDILADTGHTVGLQDINLDIDRGEIFVIMGLSGSGKSTLIRHFNRLIEPTEGQIIVEGEDVMKLDDKGLQDFRRHKMSMVFQRFGLMPHRTVLQNVAYGLHVQGVDKVEREQKATDWLDTVGLGGYEKQYPSQLSGGQQQRVGLARALCTDAEILLMDEAFSALDPLIRSEMQDQLIGLQEKLHKTIIFITHDLDEALRLGDRIAILRDGKLVQQGRPVDILLNPADDYVEAFVKDVNRARALTVDTVMKPQSLRISAETVGEAIAQMRQAKAQHGYYMNDDGYQGALCRDKLESVEASRHDDAIDDSVLESVPGIQSDALLEQVIPDTLEHELPLPVLDDAGELQGELSRANLAEVLSDQSAVSNDSDSTKGKSDEMKASA</sequence>
<dbReference type="InterPro" id="IPR017871">
    <property type="entry name" value="ABC_transporter-like_CS"/>
</dbReference>
<dbReference type="InterPro" id="IPR051921">
    <property type="entry name" value="ABC_osmolyte_uptake_ATP-bind"/>
</dbReference>
<dbReference type="PANTHER" id="PTHR43869:SF1">
    <property type="entry name" value="GLYCINE BETAINE_PROLINE BETAINE TRANSPORT SYSTEM ATP-BINDING PROTEIN PROV"/>
    <property type="match status" value="1"/>
</dbReference>
<keyword evidence="2 5" id="KW-0813">Transport</keyword>
<dbReference type="PROSITE" id="PS50893">
    <property type="entry name" value="ABC_TRANSPORTER_2"/>
    <property type="match status" value="1"/>
</dbReference>
<dbReference type="EC" id="7.6.2.9" evidence="5"/>
<dbReference type="InterPro" id="IPR003439">
    <property type="entry name" value="ABC_transporter-like_ATP-bd"/>
</dbReference>
<evidence type="ECO:0000313" key="9">
    <source>
        <dbReference type="Proteomes" id="UP001149821"/>
    </source>
</evidence>
<keyword evidence="5" id="KW-1003">Cell membrane</keyword>
<keyword evidence="5" id="KW-0997">Cell inner membrane</keyword>
<dbReference type="SUPFAM" id="SSF52540">
    <property type="entry name" value="P-loop containing nucleoside triphosphate hydrolases"/>
    <property type="match status" value="1"/>
</dbReference>
<dbReference type="Gene3D" id="3.10.580.10">
    <property type="entry name" value="CBS-domain"/>
    <property type="match status" value="1"/>
</dbReference>
<dbReference type="Proteomes" id="UP001149821">
    <property type="component" value="Unassembled WGS sequence"/>
</dbReference>
<evidence type="ECO:0000256" key="4">
    <source>
        <dbReference type="ARBA" id="ARBA00022840"/>
    </source>
</evidence>
<dbReference type="PANTHER" id="PTHR43869">
    <property type="entry name" value="GLYCINE BETAINE/PROLINE BETAINE TRANSPORT SYSTEM ATP-BINDING PROTEIN PROV"/>
    <property type="match status" value="1"/>
</dbReference>
<dbReference type="CDD" id="cd03294">
    <property type="entry name" value="ABC_Pro_Gly_Betaine"/>
    <property type="match status" value="1"/>
</dbReference>
<dbReference type="RefSeq" id="WP_274139966.1">
    <property type="nucleotide sequence ID" value="NZ_JAJUBB010000001.1"/>
</dbReference>
<feature type="compositionally biased region" description="Basic and acidic residues" evidence="6">
    <location>
        <begin position="406"/>
        <end position="419"/>
    </location>
</feature>
<dbReference type="PROSITE" id="PS00211">
    <property type="entry name" value="ABC_TRANSPORTER_1"/>
    <property type="match status" value="1"/>
</dbReference>
<keyword evidence="5" id="KW-0472">Membrane</keyword>
<evidence type="ECO:0000256" key="3">
    <source>
        <dbReference type="ARBA" id="ARBA00022741"/>
    </source>
</evidence>
<dbReference type="EMBL" id="JAJUBB010000001">
    <property type="protein sequence ID" value="MDD1780057.1"/>
    <property type="molecule type" value="Genomic_DNA"/>
</dbReference>
<comment type="subunit">
    <text evidence="5">The complex is probably composed of two ATP-binding proteins, two transmembrane proteins and a solute-binding protein.</text>
</comment>
<protein>
    <recommendedName>
        <fullName evidence="5">Quaternary amine transport ATP-binding protein</fullName>
        <ecNumber evidence="5">7.6.2.9</ecNumber>
    </recommendedName>
</protein>
<feature type="domain" description="ABC transporter" evidence="7">
    <location>
        <begin position="35"/>
        <end position="271"/>
    </location>
</feature>
<dbReference type="SUPFAM" id="SSF54631">
    <property type="entry name" value="CBS-domain pair"/>
    <property type="match status" value="1"/>
</dbReference>
<keyword evidence="9" id="KW-1185">Reference proteome</keyword>
<evidence type="ECO:0000259" key="7">
    <source>
        <dbReference type="PROSITE" id="PS50893"/>
    </source>
</evidence>
<dbReference type="InterPro" id="IPR005892">
    <property type="entry name" value="Gly-betaine_transp_ATP-bd"/>
</dbReference>
<proteinExistence type="inferred from homology"/>